<keyword evidence="2" id="KW-1185">Reference proteome</keyword>
<dbReference type="PANTHER" id="PTHR28027:SF2">
    <property type="entry name" value="TRANSCRIPTIONAL REGULATOR MIT1"/>
    <property type="match status" value="1"/>
</dbReference>
<evidence type="ECO:0008006" key="3">
    <source>
        <dbReference type="Google" id="ProtNLM"/>
    </source>
</evidence>
<dbReference type="AlphaFoldDB" id="A0A2G5BID1"/>
<organism evidence="1 2">
    <name type="scientific">Coemansia reversa (strain ATCC 12441 / NRRL 1564)</name>
    <dbReference type="NCBI Taxonomy" id="763665"/>
    <lineage>
        <taxon>Eukaryota</taxon>
        <taxon>Fungi</taxon>
        <taxon>Fungi incertae sedis</taxon>
        <taxon>Zoopagomycota</taxon>
        <taxon>Kickxellomycotina</taxon>
        <taxon>Kickxellomycetes</taxon>
        <taxon>Kickxellales</taxon>
        <taxon>Kickxellaceae</taxon>
        <taxon>Coemansia</taxon>
    </lineage>
</organism>
<accession>A0A2G5BID1</accession>
<gene>
    <name evidence="1" type="ORF">COEREDRAFT_19558</name>
</gene>
<dbReference type="PANTHER" id="PTHR28027">
    <property type="entry name" value="TRANSCRIPTIONAL REGULATOR MIT1"/>
    <property type="match status" value="1"/>
</dbReference>
<evidence type="ECO:0000313" key="1">
    <source>
        <dbReference type="EMBL" id="PIA18517.1"/>
    </source>
</evidence>
<dbReference type="Pfam" id="PF09729">
    <property type="entry name" value="Gti1_Pac2"/>
    <property type="match status" value="1"/>
</dbReference>
<feature type="non-terminal residue" evidence="1">
    <location>
        <position position="76"/>
    </location>
</feature>
<dbReference type="EMBL" id="KZ303489">
    <property type="protein sequence ID" value="PIA18517.1"/>
    <property type="molecule type" value="Genomic_DNA"/>
</dbReference>
<reference evidence="1 2" key="1">
    <citation type="journal article" date="2015" name="Genome Biol. Evol.">
        <title>Phylogenomic analyses indicate that early fungi evolved digesting cell walls of algal ancestors of land plants.</title>
        <authorList>
            <person name="Chang Y."/>
            <person name="Wang S."/>
            <person name="Sekimoto S."/>
            <person name="Aerts A.L."/>
            <person name="Choi C."/>
            <person name="Clum A."/>
            <person name="LaButti K.M."/>
            <person name="Lindquist E.A."/>
            <person name="Yee Ngan C."/>
            <person name="Ohm R.A."/>
            <person name="Salamov A.A."/>
            <person name="Grigoriev I.V."/>
            <person name="Spatafora J.W."/>
            <person name="Berbee M.L."/>
        </authorList>
    </citation>
    <scope>NUCLEOTIDE SEQUENCE [LARGE SCALE GENOMIC DNA]</scope>
    <source>
        <strain evidence="1 2">NRRL 1564</strain>
    </source>
</reference>
<protein>
    <recommendedName>
        <fullName evidence="3">Gluconate transport-inducing protein</fullName>
    </recommendedName>
</protein>
<feature type="non-terminal residue" evidence="1">
    <location>
        <position position="1"/>
    </location>
</feature>
<name>A0A2G5BID1_COERN</name>
<dbReference type="GO" id="GO:0003677">
    <property type="term" value="F:DNA binding"/>
    <property type="evidence" value="ECO:0007669"/>
    <property type="project" value="TreeGrafter"/>
</dbReference>
<dbReference type="OrthoDB" id="5572844at2759"/>
<proteinExistence type="predicted"/>
<dbReference type="InterPro" id="IPR018608">
    <property type="entry name" value="Gti1/Pac2"/>
</dbReference>
<dbReference type="Proteomes" id="UP000242474">
    <property type="component" value="Unassembled WGS sequence"/>
</dbReference>
<evidence type="ECO:0000313" key="2">
    <source>
        <dbReference type="Proteomes" id="UP000242474"/>
    </source>
</evidence>
<sequence length="76" mass="9082">IATTRDALTIFEACRQNILPRVVRRLNECEKQQIQAGTIVVFDEKEAKMKRWTDGRLWTPSRIMNNFLVYRELDRK</sequence>